<name>A0A0N5ATF0_9BILA</name>
<accession>A0A0N5ATF0</accession>
<proteinExistence type="inferred from homology"/>
<dbReference type="PANTHER" id="PTHR31102">
    <property type="match status" value="1"/>
</dbReference>
<dbReference type="WBParaSite" id="SMUV_0000810501-mRNA-1">
    <property type="protein sequence ID" value="SMUV_0000810501-mRNA-1"/>
    <property type="gene ID" value="SMUV_0000810501"/>
</dbReference>
<evidence type="ECO:0000256" key="1">
    <source>
        <dbReference type="ARBA" id="ARBA00007367"/>
    </source>
</evidence>
<keyword evidence="3" id="KW-1185">Reference proteome</keyword>
<keyword evidence="2" id="KW-0812">Transmembrane</keyword>
<evidence type="ECO:0000313" key="3">
    <source>
        <dbReference type="Proteomes" id="UP000046393"/>
    </source>
</evidence>
<feature type="transmembrane region" description="Helical" evidence="2">
    <location>
        <begin position="174"/>
        <end position="199"/>
    </location>
</feature>
<dbReference type="PANTHER" id="PTHR31102:SF1">
    <property type="entry name" value="CATION_H+ EXCHANGER DOMAIN-CONTAINING PROTEIN"/>
    <property type="match status" value="1"/>
</dbReference>
<dbReference type="AlphaFoldDB" id="A0A0N5ATF0"/>
<feature type="transmembrane region" description="Helical" evidence="2">
    <location>
        <begin position="102"/>
        <end position="122"/>
    </location>
</feature>
<feature type="transmembrane region" description="Helical" evidence="2">
    <location>
        <begin position="134"/>
        <end position="154"/>
    </location>
</feature>
<sequence length="216" mass="24443">IAFTFFNQSLTDTPKILQISFIISITVTFLGFYIIFVSGQFVYFTSNSFLQIFLTRKYFCSICYICCIIFHIYPGPLLIGGLCRNVPLLQTIVAVDEDWRYVLRRLALTVVITRCALGLNIHTLKRFKVSPEKVLFRIVPLQLIIATATAPVIIVPVMDEFRRKDYSASTELPLTVIVSSSVESILLVVTFNIISTLVFSKGFIPNKHFKVILDSG</sequence>
<reference evidence="4" key="1">
    <citation type="submission" date="2017-02" db="UniProtKB">
        <authorList>
            <consortium name="WormBaseParasite"/>
        </authorList>
    </citation>
    <scope>IDENTIFICATION</scope>
</reference>
<keyword evidence="2" id="KW-0472">Membrane</keyword>
<feature type="transmembrane region" description="Helical" evidence="2">
    <location>
        <begin position="58"/>
        <end position="82"/>
    </location>
</feature>
<evidence type="ECO:0000313" key="4">
    <source>
        <dbReference type="WBParaSite" id="SMUV_0000810501-mRNA-1"/>
    </source>
</evidence>
<dbReference type="Proteomes" id="UP000046393">
    <property type="component" value="Unplaced"/>
</dbReference>
<dbReference type="GO" id="GO:0098662">
    <property type="term" value="P:inorganic cation transmembrane transport"/>
    <property type="evidence" value="ECO:0007669"/>
    <property type="project" value="TreeGrafter"/>
</dbReference>
<protein>
    <submittedName>
        <fullName evidence="4">7TM_GPCR_Srx domain-containing protein</fullName>
    </submittedName>
</protein>
<dbReference type="InterPro" id="IPR051843">
    <property type="entry name" value="CPA1_transporter"/>
</dbReference>
<feature type="transmembrane region" description="Helical" evidence="2">
    <location>
        <begin position="16"/>
        <end position="37"/>
    </location>
</feature>
<organism evidence="3 4">
    <name type="scientific">Syphacia muris</name>
    <dbReference type="NCBI Taxonomy" id="451379"/>
    <lineage>
        <taxon>Eukaryota</taxon>
        <taxon>Metazoa</taxon>
        <taxon>Ecdysozoa</taxon>
        <taxon>Nematoda</taxon>
        <taxon>Chromadorea</taxon>
        <taxon>Rhabditida</taxon>
        <taxon>Spirurina</taxon>
        <taxon>Oxyuridomorpha</taxon>
        <taxon>Oxyuroidea</taxon>
        <taxon>Oxyuridae</taxon>
        <taxon>Syphacia</taxon>
    </lineage>
</organism>
<dbReference type="STRING" id="451379.A0A0N5ATF0"/>
<evidence type="ECO:0000256" key="2">
    <source>
        <dbReference type="SAM" id="Phobius"/>
    </source>
</evidence>
<keyword evidence="2" id="KW-1133">Transmembrane helix</keyword>
<comment type="similarity">
    <text evidence="1">Belongs to the monovalent cation:proton antiporter 1 (CPA1) transporter (TC 2.A.36) family.</text>
</comment>